<keyword evidence="7 12" id="KW-0479">Metal-binding</keyword>
<dbReference type="HAMAP" id="MF_00388">
    <property type="entry name" value="LpxC"/>
    <property type="match status" value="1"/>
</dbReference>
<dbReference type="Pfam" id="PF03331">
    <property type="entry name" value="LpxC"/>
    <property type="match status" value="1"/>
</dbReference>
<keyword evidence="14" id="KW-1185">Reference proteome</keyword>
<sequence>MQTTVKGPVVFNGCGLHSGKAARLTIRPAMAEHGIWFRRTDINDRDALIPARYDAVHQSPLCTTLVNDAGVSVGTVEHVMAAIAGCGVHNALIEIDGPEVPIVDGSALPFVRGIMQRGLRRLPARVRALEVLKTVTVTQGDASASIAPAKEMRIDFHIDFADSAIGRQSKSLNMANGSFARELSDSRTFCRKNDVKNMQANGLALGGAPGVNAVVFDGDRVSSPGGLRHADEPVRHKMLDALGDLALAGAPLLGHYTGIRAGHTLTNQLLRELFATPDAVRMVTCDPEMTARLPGAGLVWDEIPEVA</sequence>
<dbReference type="InterPro" id="IPR020568">
    <property type="entry name" value="Ribosomal_Su5_D2-typ_SF"/>
</dbReference>
<dbReference type="InterPro" id="IPR011334">
    <property type="entry name" value="UDP-acyl_GlcNac_deAcase_C"/>
</dbReference>
<keyword evidence="5 12" id="KW-0444">Lipid biosynthesis</keyword>
<feature type="active site" description="Proton donor" evidence="12">
    <location>
        <position position="263"/>
    </location>
</feature>
<dbReference type="Gene3D" id="3.30.1700.10">
    <property type="entry name" value="lpxc deacetylase, domain 2"/>
    <property type="match status" value="1"/>
</dbReference>
<reference evidence="13 14" key="1">
    <citation type="submission" date="2017-01" db="EMBL/GenBank/DDBJ databases">
        <title>Complete genome of Tateyamaria omphalii DOK1-4 isolated from seawater in Dokdo.</title>
        <authorList>
            <person name="Kim J.H."/>
            <person name="Chi W.-J."/>
        </authorList>
    </citation>
    <scope>NUCLEOTIDE SEQUENCE [LARGE SCALE GENOMIC DNA]</scope>
    <source>
        <strain evidence="13 14">DOK1-4</strain>
    </source>
</reference>
<evidence type="ECO:0000256" key="3">
    <source>
        <dbReference type="ARBA" id="ARBA00005002"/>
    </source>
</evidence>
<dbReference type="AlphaFoldDB" id="A0A1P8N0E7"/>
<comment type="function">
    <text evidence="2 12">Catalyzes the hydrolysis of UDP-3-O-myristoyl-N-acetylglucosamine to form UDP-3-O-myristoylglucosamine and acetate, the committed step in lipid A biosynthesis.</text>
</comment>
<dbReference type="RefSeq" id="WP_076630224.1">
    <property type="nucleotide sequence ID" value="NZ_CP019312.1"/>
</dbReference>
<evidence type="ECO:0000256" key="5">
    <source>
        <dbReference type="ARBA" id="ARBA00022516"/>
    </source>
</evidence>
<comment type="similarity">
    <text evidence="12">Belongs to the LpxC family.</text>
</comment>
<dbReference type="STRING" id="299262.BWR18_09160"/>
<dbReference type="InterPro" id="IPR015870">
    <property type="entry name" value="UDP-acyl_N-AcGlcN_deAcase_N"/>
</dbReference>
<keyword evidence="10 12" id="KW-0443">Lipid metabolism</keyword>
<dbReference type="SUPFAM" id="SSF54211">
    <property type="entry name" value="Ribosomal protein S5 domain 2-like"/>
    <property type="match status" value="2"/>
</dbReference>
<dbReference type="Gene3D" id="3.30.230.20">
    <property type="entry name" value="lpxc deacetylase, domain 1"/>
    <property type="match status" value="1"/>
</dbReference>
<dbReference type="UniPathway" id="UPA00359">
    <property type="reaction ID" value="UER00478"/>
</dbReference>
<keyword evidence="9 12" id="KW-0862">Zinc</keyword>
<gene>
    <name evidence="12" type="primary">lpxC</name>
    <name evidence="13" type="ORF">BWR18_09160</name>
</gene>
<keyword evidence="6 12" id="KW-0441">Lipid A biosynthesis</keyword>
<evidence type="ECO:0000256" key="7">
    <source>
        <dbReference type="ARBA" id="ARBA00022723"/>
    </source>
</evidence>
<name>A0A1P8N0E7_9RHOB</name>
<evidence type="ECO:0000256" key="12">
    <source>
        <dbReference type="HAMAP-Rule" id="MF_00388"/>
    </source>
</evidence>
<dbReference type="PANTHER" id="PTHR33694">
    <property type="entry name" value="UDP-3-O-ACYL-N-ACETYLGLUCOSAMINE DEACETYLASE 1, MITOCHONDRIAL-RELATED"/>
    <property type="match status" value="1"/>
</dbReference>
<keyword evidence="8 12" id="KW-0378">Hydrolase</keyword>
<dbReference type="KEGG" id="tom:BWR18_09160"/>
<protein>
    <recommendedName>
        <fullName evidence="4 12">UDP-3-O-acyl-N-acetylglucosamine deacetylase</fullName>
        <shortName evidence="12">UDP-3-O-acyl-GlcNAc deacetylase</shortName>
        <ecNumber evidence="4 12">3.5.1.108</ecNumber>
    </recommendedName>
    <alternativeName>
        <fullName evidence="12">UDP-3-O-[R-3-hydroxymyristoyl]-N-acetylglucosamine deacetylase</fullName>
    </alternativeName>
</protein>
<comment type="catalytic activity">
    <reaction evidence="11 12">
        <text>a UDP-3-O-[(3R)-3-hydroxyacyl]-N-acetyl-alpha-D-glucosamine + H2O = a UDP-3-O-[(3R)-3-hydroxyacyl]-alpha-D-glucosamine + acetate</text>
        <dbReference type="Rhea" id="RHEA:67816"/>
        <dbReference type="ChEBI" id="CHEBI:15377"/>
        <dbReference type="ChEBI" id="CHEBI:30089"/>
        <dbReference type="ChEBI" id="CHEBI:137740"/>
        <dbReference type="ChEBI" id="CHEBI:173225"/>
        <dbReference type="EC" id="3.5.1.108"/>
    </reaction>
</comment>
<evidence type="ECO:0000256" key="11">
    <source>
        <dbReference type="ARBA" id="ARBA00024535"/>
    </source>
</evidence>
<evidence type="ECO:0000256" key="6">
    <source>
        <dbReference type="ARBA" id="ARBA00022556"/>
    </source>
</evidence>
<evidence type="ECO:0000256" key="4">
    <source>
        <dbReference type="ARBA" id="ARBA00012745"/>
    </source>
</evidence>
<evidence type="ECO:0000313" key="14">
    <source>
        <dbReference type="Proteomes" id="UP000186336"/>
    </source>
</evidence>
<organism evidence="13 14">
    <name type="scientific">Tateyamaria omphalii</name>
    <dbReference type="NCBI Taxonomy" id="299262"/>
    <lineage>
        <taxon>Bacteria</taxon>
        <taxon>Pseudomonadati</taxon>
        <taxon>Pseudomonadota</taxon>
        <taxon>Alphaproteobacteria</taxon>
        <taxon>Rhodobacterales</taxon>
        <taxon>Roseobacteraceae</taxon>
        <taxon>Tateyamaria</taxon>
    </lineage>
</organism>
<dbReference type="EC" id="3.5.1.108" evidence="4 12"/>
<comment type="pathway">
    <text evidence="3 12">Glycolipid biosynthesis; lipid IV(A) biosynthesis; lipid IV(A) from (3R)-3-hydroxytetradecanoyl-[acyl-carrier-protein] and UDP-N-acetyl-alpha-D-glucosamine: step 2/6.</text>
</comment>
<dbReference type="NCBIfam" id="TIGR00325">
    <property type="entry name" value="lpxC"/>
    <property type="match status" value="1"/>
</dbReference>
<evidence type="ECO:0000313" key="13">
    <source>
        <dbReference type="EMBL" id="APX13794.1"/>
    </source>
</evidence>
<evidence type="ECO:0000256" key="2">
    <source>
        <dbReference type="ARBA" id="ARBA00002923"/>
    </source>
</evidence>
<evidence type="ECO:0000256" key="10">
    <source>
        <dbReference type="ARBA" id="ARBA00023098"/>
    </source>
</evidence>
<proteinExistence type="inferred from homology"/>
<dbReference type="Proteomes" id="UP000186336">
    <property type="component" value="Chromosome"/>
</dbReference>
<accession>A0A1P8N0E7</accession>
<feature type="binding site" evidence="12">
    <location>
        <position position="236"/>
    </location>
    <ligand>
        <name>Zn(2+)</name>
        <dbReference type="ChEBI" id="CHEBI:29105"/>
    </ligand>
</feature>
<comment type="cofactor">
    <cofactor evidence="1 12">
        <name>Zn(2+)</name>
        <dbReference type="ChEBI" id="CHEBI:29105"/>
    </cofactor>
</comment>
<dbReference type="GO" id="GO:0103117">
    <property type="term" value="F:UDP-3-O-acyl-N-acetylglucosamine deacetylase activity"/>
    <property type="evidence" value="ECO:0007669"/>
    <property type="project" value="UniProtKB-UniRule"/>
</dbReference>
<dbReference type="PANTHER" id="PTHR33694:SF1">
    <property type="entry name" value="UDP-3-O-ACYL-N-ACETYLGLUCOSAMINE DEACETYLASE 1, MITOCHONDRIAL-RELATED"/>
    <property type="match status" value="1"/>
</dbReference>
<dbReference type="EMBL" id="CP019312">
    <property type="protein sequence ID" value="APX13794.1"/>
    <property type="molecule type" value="Genomic_DNA"/>
</dbReference>
<dbReference type="GO" id="GO:0009245">
    <property type="term" value="P:lipid A biosynthetic process"/>
    <property type="evidence" value="ECO:0007669"/>
    <property type="project" value="UniProtKB-UniRule"/>
</dbReference>
<dbReference type="GO" id="GO:0016020">
    <property type="term" value="C:membrane"/>
    <property type="evidence" value="ECO:0007669"/>
    <property type="project" value="GOC"/>
</dbReference>
<dbReference type="InterPro" id="IPR004463">
    <property type="entry name" value="UDP-acyl_GlcNac_deAcase"/>
</dbReference>
<feature type="binding site" evidence="12">
    <location>
        <position position="78"/>
    </location>
    <ligand>
        <name>Zn(2+)</name>
        <dbReference type="ChEBI" id="CHEBI:29105"/>
    </ligand>
</feature>
<feature type="binding site" evidence="12">
    <location>
        <position position="240"/>
    </location>
    <ligand>
        <name>Zn(2+)</name>
        <dbReference type="ChEBI" id="CHEBI:29105"/>
    </ligand>
</feature>
<evidence type="ECO:0000256" key="1">
    <source>
        <dbReference type="ARBA" id="ARBA00001947"/>
    </source>
</evidence>
<dbReference type="GO" id="GO:0046872">
    <property type="term" value="F:metal ion binding"/>
    <property type="evidence" value="ECO:0007669"/>
    <property type="project" value="UniProtKB-KW"/>
</dbReference>
<evidence type="ECO:0000256" key="8">
    <source>
        <dbReference type="ARBA" id="ARBA00022801"/>
    </source>
</evidence>
<dbReference type="OrthoDB" id="9802746at2"/>
<evidence type="ECO:0000256" key="9">
    <source>
        <dbReference type="ARBA" id="ARBA00022833"/>
    </source>
</evidence>